<dbReference type="KEGG" id="orz:FNH13_03280"/>
<dbReference type="InterPro" id="IPR000792">
    <property type="entry name" value="Tscrpt_reg_LuxR_C"/>
</dbReference>
<dbReference type="Gene3D" id="1.10.10.10">
    <property type="entry name" value="Winged helix-like DNA-binding domain superfamily/Winged helix DNA-binding domain"/>
    <property type="match status" value="1"/>
</dbReference>
<dbReference type="Pfam" id="PF08281">
    <property type="entry name" value="Sigma70_r4_2"/>
    <property type="match status" value="1"/>
</dbReference>
<dbReference type="InterPro" id="IPR007627">
    <property type="entry name" value="RNA_pol_sigma70_r2"/>
</dbReference>
<evidence type="ECO:0000256" key="5">
    <source>
        <dbReference type="ARBA" id="ARBA00023163"/>
    </source>
</evidence>
<dbReference type="Pfam" id="PF04542">
    <property type="entry name" value="Sigma70_r2"/>
    <property type="match status" value="1"/>
</dbReference>
<keyword evidence="8" id="KW-1185">Reference proteome</keyword>
<dbReference type="InterPro" id="IPR014325">
    <property type="entry name" value="RNA_pol_sigma-E_actinobac"/>
</dbReference>
<dbReference type="InterPro" id="IPR014284">
    <property type="entry name" value="RNA_pol_sigma-70_dom"/>
</dbReference>
<accession>A0A516G7H2</accession>
<protein>
    <submittedName>
        <fullName evidence="7">SigE family RNA polymerase sigma factor</fullName>
    </submittedName>
</protein>
<gene>
    <name evidence="7" type="ORF">FNH13_03280</name>
</gene>
<dbReference type="PANTHER" id="PTHR43133:SF50">
    <property type="entry name" value="ECF RNA POLYMERASE SIGMA FACTOR SIGM"/>
    <property type="match status" value="1"/>
</dbReference>
<evidence type="ECO:0000256" key="1">
    <source>
        <dbReference type="ARBA" id="ARBA00010641"/>
    </source>
</evidence>
<dbReference type="InterPro" id="IPR013325">
    <property type="entry name" value="RNA_pol_sigma_r2"/>
</dbReference>
<dbReference type="CDD" id="cd06171">
    <property type="entry name" value="Sigma70_r4"/>
    <property type="match status" value="1"/>
</dbReference>
<dbReference type="SUPFAM" id="SSF88659">
    <property type="entry name" value="Sigma3 and sigma4 domains of RNA polymerase sigma factors"/>
    <property type="match status" value="1"/>
</dbReference>
<sequence>MSGDQEQEFEAWAVSRQRGFLRSAILLTGDQSAAEDLVQEALLKVADRWSRLRHEAPDAYARRIIYNAAVSRWRRRRRETPMADLPETGVAGRSEAWVAGADVRAALQALTPRQRAVLVLRYYDDLSEQQIAQTLGVTAGTVKSQAHVALRRLREEFGVMVVEEAR</sequence>
<dbReference type="InterPro" id="IPR013324">
    <property type="entry name" value="RNA_pol_sigma_r3/r4-like"/>
</dbReference>
<dbReference type="Proteomes" id="UP000315395">
    <property type="component" value="Chromosome"/>
</dbReference>
<evidence type="ECO:0000256" key="3">
    <source>
        <dbReference type="ARBA" id="ARBA00023082"/>
    </source>
</evidence>
<dbReference type="EMBL" id="CP041616">
    <property type="protein sequence ID" value="QDO87477.1"/>
    <property type="molecule type" value="Genomic_DNA"/>
</dbReference>
<dbReference type="GO" id="GO:0016987">
    <property type="term" value="F:sigma factor activity"/>
    <property type="evidence" value="ECO:0007669"/>
    <property type="project" value="UniProtKB-KW"/>
</dbReference>
<evidence type="ECO:0000259" key="6">
    <source>
        <dbReference type="SMART" id="SM00421"/>
    </source>
</evidence>
<dbReference type="RefSeq" id="WP_143782135.1">
    <property type="nucleotide sequence ID" value="NZ_CP041616.1"/>
</dbReference>
<proteinExistence type="inferred from homology"/>
<dbReference type="PANTHER" id="PTHR43133">
    <property type="entry name" value="RNA POLYMERASE ECF-TYPE SIGMA FACTO"/>
    <property type="match status" value="1"/>
</dbReference>
<dbReference type="InterPro" id="IPR039425">
    <property type="entry name" value="RNA_pol_sigma-70-like"/>
</dbReference>
<dbReference type="AlphaFoldDB" id="A0A516G7H2"/>
<keyword evidence="2" id="KW-0805">Transcription regulation</keyword>
<dbReference type="GO" id="GO:0003677">
    <property type="term" value="F:DNA binding"/>
    <property type="evidence" value="ECO:0007669"/>
    <property type="project" value="UniProtKB-KW"/>
</dbReference>
<dbReference type="InterPro" id="IPR013249">
    <property type="entry name" value="RNA_pol_sigma70_r4_t2"/>
</dbReference>
<feature type="domain" description="HTH luxR-type" evidence="6">
    <location>
        <begin position="107"/>
        <end position="161"/>
    </location>
</feature>
<keyword evidence="3" id="KW-0731">Sigma factor</keyword>
<dbReference type="SMART" id="SM00421">
    <property type="entry name" value="HTH_LUXR"/>
    <property type="match status" value="1"/>
</dbReference>
<dbReference type="GO" id="GO:0006352">
    <property type="term" value="P:DNA-templated transcription initiation"/>
    <property type="evidence" value="ECO:0007669"/>
    <property type="project" value="InterPro"/>
</dbReference>
<comment type="similarity">
    <text evidence="1">Belongs to the sigma-70 factor family. ECF subfamily.</text>
</comment>
<organism evidence="7 8">
    <name type="scientific">Ornithinimicrobium ciconiae</name>
    <dbReference type="NCBI Taxonomy" id="2594265"/>
    <lineage>
        <taxon>Bacteria</taxon>
        <taxon>Bacillati</taxon>
        <taxon>Actinomycetota</taxon>
        <taxon>Actinomycetes</taxon>
        <taxon>Micrococcales</taxon>
        <taxon>Ornithinimicrobiaceae</taxon>
        <taxon>Ornithinimicrobium</taxon>
    </lineage>
</organism>
<keyword evidence="5" id="KW-0804">Transcription</keyword>
<evidence type="ECO:0000313" key="7">
    <source>
        <dbReference type="EMBL" id="QDO87477.1"/>
    </source>
</evidence>
<dbReference type="SUPFAM" id="SSF88946">
    <property type="entry name" value="Sigma2 domain of RNA polymerase sigma factors"/>
    <property type="match status" value="1"/>
</dbReference>
<dbReference type="InterPro" id="IPR036388">
    <property type="entry name" value="WH-like_DNA-bd_sf"/>
</dbReference>
<evidence type="ECO:0000313" key="8">
    <source>
        <dbReference type="Proteomes" id="UP000315395"/>
    </source>
</evidence>
<dbReference type="Gene3D" id="1.10.1740.10">
    <property type="match status" value="1"/>
</dbReference>
<evidence type="ECO:0000256" key="4">
    <source>
        <dbReference type="ARBA" id="ARBA00023125"/>
    </source>
</evidence>
<dbReference type="OrthoDB" id="4864396at2"/>
<keyword evidence="4" id="KW-0238">DNA-binding</keyword>
<name>A0A516G7H2_9MICO</name>
<dbReference type="NCBIfam" id="TIGR02937">
    <property type="entry name" value="sigma70-ECF"/>
    <property type="match status" value="1"/>
</dbReference>
<reference evidence="7 8" key="1">
    <citation type="submission" date="2019-07" db="EMBL/GenBank/DDBJ databases">
        <title>complete genome sequencing of Ornithinimicrobium sp. H23M54.</title>
        <authorList>
            <person name="Bae J.-W."/>
            <person name="Lee S.-Y."/>
        </authorList>
    </citation>
    <scope>NUCLEOTIDE SEQUENCE [LARGE SCALE GENOMIC DNA]</scope>
    <source>
        <strain evidence="7 8">H23M54</strain>
    </source>
</reference>
<dbReference type="NCBIfam" id="TIGR02983">
    <property type="entry name" value="SigE-fam_strep"/>
    <property type="match status" value="1"/>
</dbReference>
<evidence type="ECO:0000256" key="2">
    <source>
        <dbReference type="ARBA" id="ARBA00023015"/>
    </source>
</evidence>